<gene>
    <name evidence="2" type="ORF">ADN00_11410</name>
</gene>
<reference evidence="2 3" key="1">
    <citation type="submission" date="2015-07" db="EMBL/GenBank/DDBJ databases">
        <title>Genome sequence of Ornatilinea apprima DSM 23815.</title>
        <authorList>
            <person name="Hemp J."/>
            <person name="Ward L.M."/>
            <person name="Pace L.A."/>
            <person name="Fischer W.W."/>
        </authorList>
    </citation>
    <scope>NUCLEOTIDE SEQUENCE [LARGE SCALE GENOMIC DNA]</scope>
    <source>
        <strain evidence="2 3">P3M-1</strain>
    </source>
</reference>
<feature type="transmembrane region" description="Helical" evidence="1">
    <location>
        <begin position="79"/>
        <end position="98"/>
    </location>
</feature>
<dbReference type="AlphaFoldDB" id="A0A0P6X8E0"/>
<protein>
    <recommendedName>
        <fullName evidence="4">Glycosyltransferase RgtA/B/C/D-like domain-containing protein</fullName>
    </recommendedName>
</protein>
<feature type="transmembrane region" description="Helical" evidence="1">
    <location>
        <begin position="15"/>
        <end position="34"/>
    </location>
</feature>
<evidence type="ECO:0000256" key="1">
    <source>
        <dbReference type="SAM" id="Phobius"/>
    </source>
</evidence>
<evidence type="ECO:0000313" key="2">
    <source>
        <dbReference type="EMBL" id="KPL76557.1"/>
    </source>
</evidence>
<feature type="transmembrane region" description="Helical" evidence="1">
    <location>
        <begin position="324"/>
        <end position="343"/>
    </location>
</feature>
<keyword evidence="3" id="KW-1185">Reference proteome</keyword>
<feature type="transmembrane region" description="Helical" evidence="1">
    <location>
        <begin position="131"/>
        <end position="150"/>
    </location>
</feature>
<proteinExistence type="predicted"/>
<sequence>MPSKVTFIKQNPQPLLFLALLLANFGVYIPWLGLYGDDWSYLYLYHAAGAGAYPAFVSADRPFSAWVYMLFTPLFGEWVAGYHLLLLGLRWLAAYLFWRILLRIWPGQRRLAFAAAAILCIYPGFKQQPLPLEFILHFTVLCLFFLSLWLMLQAASAQKRAWLWNAAGAVSALSLFSVEYFIGLEILRPLLLWFVLRESVPNPRQRLRKIAWLWLPYLGVLAGFLYWRVFIYSFQFYQPQFLNGLRTDAPKTLVMLAWSVVESLWKAAFQSWPLPLSTQQGLPELMLRAAVALTGFAAAAWLLARAERARPASSEPDSLPWEALLTGLLGMFAAGWPYWLTYIPIWLEFPWDRPLLSFLPGVAIFLAALLEVLFRPRVWKFAAALLFASALVTNFVNARSYIQRWQQASSYLQQLTIRAPGLEPGAILLTHDIGLDYYGDSSLTPAINWAYAPDLQGTTLLYRMFDLNVRMNSLWVGLDPSKPLEHNYRTLTFEGDPKDYLVVYLNPNGCLRVLGPGDIPSPATPDWLSDLSASARLELIQTAPAQPARLPHVFGRPPQDAWCGAFQQIELARQTGNIVLAASQARQTVEEGLTARDRSEYLPLIAVLAQDGDWSTARLLAERAAEITELRPALRAQLEALAADPALDAGQVSALLAAIPQ</sequence>
<evidence type="ECO:0008006" key="4">
    <source>
        <dbReference type="Google" id="ProtNLM"/>
    </source>
</evidence>
<feature type="transmembrane region" description="Helical" evidence="1">
    <location>
        <begin position="162"/>
        <end position="182"/>
    </location>
</feature>
<accession>A0A0P6X8E0</accession>
<feature type="transmembrane region" description="Helical" evidence="1">
    <location>
        <begin position="285"/>
        <end position="304"/>
    </location>
</feature>
<dbReference type="Proteomes" id="UP000050417">
    <property type="component" value="Unassembled WGS sequence"/>
</dbReference>
<keyword evidence="1" id="KW-1133">Transmembrane helix</keyword>
<comment type="caution">
    <text evidence="2">The sequence shown here is derived from an EMBL/GenBank/DDBJ whole genome shotgun (WGS) entry which is preliminary data.</text>
</comment>
<evidence type="ECO:0000313" key="3">
    <source>
        <dbReference type="Proteomes" id="UP000050417"/>
    </source>
</evidence>
<feature type="transmembrane region" description="Helical" evidence="1">
    <location>
        <begin position="381"/>
        <end position="402"/>
    </location>
</feature>
<feature type="transmembrane region" description="Helical" evidence="1">
    <location>
        <begin position="211"/>
        <end position="231"/>
    </location>
</feature>
<feature type="transmembrane region" description="Helical" evidence="1">
    <location>
        <begin position="355"/>
        <end position="374"/>
    </location>
</feature>
<dbReference type="EMBL" id="LGCL01000025">
    <property type="protein sequence ID" value="KPL76557.1"/>
    <property type="molecule type" value="Genomic_DNA"/>
</dbReference>
<dbReference type="OrthoDB" id="148359at2"/>
<dbReference type="RefSeq" id="WP_075063141.1">
    <property type="nucleotide sequence ID" value="NZ_LGCL01000025.1"/>
</dbReference>
<keyword evidence="1" id="KW-0812">Transmembrane</keyword>
<organism evidence="2 3">
    <name type="scientific">Ornatilinea apprima</name>
    <dbReference type="NCBI Taxonomy" id="1134406"/>
    <lineage>
        <taxon>Bacteria</taxon>
        <taxon>Bacillati</taxon>
        <taxon>Chloroflexota</taxon>
        <taxon>Anaerolineae</taxon>
        <taxon>Anaerolineales</taxon>
        <taxon>Anaerolineaceae</taxon>
        <taxon>Ornatilinea</taxon>
    </lineage>
</organism>
<name>A0A0P6X8E0_9CHLR</name>
<keyword evidence="1" id="KW-0472">Membrane</keyword>
<feature type="transmembrane region" description="Helical" evidence="1">
    <location>
        <begin position="41"/>
        <end position="59"/>
    </location>
</feature>